<proteinExistence type="predicted"/>
<dbReference type="EMBL" id="JACVVK020000080">
    <property type="protein sequence ID" value="KAK7494817.1"/>
    <property type="molecule type" value="Genomic_DNA"/>
</dbReference>
<sequence>MGWNIIPMALFLLEAYHVLGHLAVLLRVRLLPRRDLVRLRAYFLVDGLSSLITAFCFTGRLQWLVGLHVLQHLYYFFFWEKTDLAKRYGVSVVVTVLPTTQMTEIVDWSSLDFFHSHKSGGPKCELDNIVGTLFDVVVHLCNLCVLASYLTTVQVLFVLVLAQCSICCVLYNPRFAWSSPSAMPPWVQKRLSSLRSSYTGSSDN</sequence>
<feature type="transmembrane region" description="Helical" evidence="1">
    <location>
        <begin position="37"/>
        <end position="55"/>
    </location>
</feature>
<feature type="transmembrane region" description="Helical" evidence="1">
    <location>
        <begin position="128"/>
        <end position="149"/>
    </location>
</feature>
<keyword evidence="1" id="KW-0472">Membrane</keyword>
<gene>
    <name evidence="2" type="ORF">BaRGS_00013944</name>
</gene>
<dbReference type="AlphaFoldDB" id="A0ABD0L6Q0"/>
<evidence type="ECO:0000256" key="1">
    <source>
        <dbReference type="SAM" id="Phobius"/>
    </source>
</evidence>
<accession>A0ABD0L6Q0</accession>
<feature type="transmembrane region" description="Helical" evidence="1">
    <location>
        <begin position="6"/>
        <end position="25"/>
    </location>
</feature>
<keyword evidence="3" id="KW-1185">Reference proteome</keyword>
<evidence type="ECO:0000313" key="3">
    <source>
        <dbReference type="Proteomes" id="UP001519460"/>
    </source>
</evidence>
<reference evidence="2 3" key="1">
    <citation type="journal article" date="2023" name="Sci. Data">
        <title>Genome assembly of the Korean intertidal mud-creeper Batillaria attramentaria.</title>
        <authorList>
            <person name="Patra A.K."/>
            <person name="Ho P.T."/>
            <person name="Jun S."/>
            <person name="Lee S.J."/>
            <person name="Kim Y."/>
            <person name="Won Y.J."/>
        </authorList>
    </citation>
    <scope>NUCLEOTIDE SEQUENCE [LARGE SCALE GENOMIC DNA]</scope>
    <source>
        <strain evidence="2">Wonlab-2016</strain>
    </source>
</reference>
<feature type="transmembrane region" description="Helical" evidence="1">
    <location>
        <begin position="155"/>
        <end position="173"/>
    </location>
</feature>
<organism evidence="2 3">
    <name type="scientific">Batillaria attramentaria</name>
    <dbReference type="NCBI Taxonomy" id="370345"/>
    <lineage>
        <taxon>Eukaryota</taxon>
        <taxon>Metazoa</taxon>
        <taxon>Spiralia</taxon>
        <taxon>Lophotrochozoa</taxon>
        <taxon>Mollusca</taxon>
        <taxon>Gastropoda</taxon>
        <taxon>Caenogastropoda</taxon>
        <taxon>Sorbeoconcha</taxon>
        <taxon>Cerithioidea</taxon>
        <taxon>Batillariidae</taxon>
        <taxon>Batillaria</taxon>
    </lineage>
</organism>
<protein>
    <submittedName>
        <fullName evidence="2">Uncharacterized protein</fullName>
    </submittedName>
</protein>
<keyword evidence="1" id="KW-1133">Transmembrane helix</keyword>
<name>A0ABD0L6Q0_9CAEN</name>
<evidence type="ECO:0000313" key="2">
    <source>
        <dbReference type="EMBL" id="KAK7494817.1"/>
    </source>
</evidence>
<comment type="caution">
    <text evidence="2">The sequence shown here is derived from an EMBL/GenBank/DDBJ whole genome shotgun (WGS) entry which is preliminary data.</text>
</comment>
<keyword evidence="1" id="KW-0812">Transmembrane</keyword>
<dbReference type="Proteomes" id="UP001519460">
    <property type="component" value="Unassembled WGS sequence"/>
</dbReference>